<proteinExistence type="predicted"/>
<dbReference type="InterPro" id="IPR029526">
    <property type="entry name" value="PGBD"/>
</dbReference>
<accession>A0AAV8YUZ5</accession>
<dbReference type="InterPro" id="IPR052638">
    <property type="entry name" value="PiggyBac_TE-derived"/>
</dbReference>
<evidence type="ECO:0000313" key="4">
    <source>
        <dbReference type="Proteomes" id="UP001162156"/>
    </source>
</evidence>
<gene>
    <name evidence="3" type="ORF">NQ314_006996</name>
</gene>
<feature type="region of interest" description="Disordered" evidence="1">
    <location>
        <begin position="305"/>
        <end position="334"/>
    </location>
</feature>
<dbReference type="Pfam" id="PF13843">
    <property type="entry name" value="DDE_Tnp_1_7"/>
    <property type="match status" value="1"/>
</dbReference>
<comment type="caution">
    <text evidence="3">The sequence shown here is derived from an EMBL/GenBank/DDBJ whole genome shotgun (WGS) entry which is preliminary data.</text>
</comment>
<dbReference type="EMBL" id="JANEYF010001894">
    <property type="protein sequence ID" value="KAJ8954927.1"/>
    <property type="molecule type" value="Genomic_DNA"/>
</dbReference>
<organism evidence="3 4">
    <name type="scientific">Rhamnusium bicolor</name>
    <dbReference type="NCBI Taxonomy" id="1586634"/>
    <lineage>
        <taxon>Eukaryota</taxon>
        <taxon>Metazoa</taxon>
        <taxon>Ecdysozoa</taxon>
        <taxon>Arthropoda</taxon>
        <taxon>Hexapoda</taxon>
        <taxon>Insecta</taxon>
        <taxon>Pterygota</taxon>
        <taxon>Neoptera</taxon>
        <taxon>Endopterygota</taxon>
        <taxon>Coleoptera</taxon>
        <taxon>Polyphaga</taxon>
        <taxon>Cucujiformia</taxon>
        <taxon>Chrysomeloidea</taxon>
        <taxon>Cerambycidae</taxon>
        <taxon>Lepturinae</taxon>
        <taxon>Rhagiini</taxon>
        <taxon>Rhamnusium</taxon>
    </lineage>
</organism>
<keyword evidence="4" id="KW-1185">Reference proteome</keyword>
<dbReference type="GO" id="GO:0043565">
    <property type="term" value="F:sequence-specific DNA binding"/>
    <property type="evidence" value="ECO:0007669"/>
    <property type="project" value="TreeGrafter"/>
</dbReference>
<evidence type="ECO:0000313" key="3">
    <source>
        <dbReference type="EMBL" id="KAJ8954927.1"/>
    </source>
</evidence>
<feature type="domain" description="PiggyBac transposable element-derived protein" evidence="2">
    <location>
        <begin position="446"/>
        <end position="511"/>
    </location>
</feature>
<name>A0AAV8YUZ5_9CUCU</name>
<protein>
    <recommendedName>
        <fullName evidence="2">PiggyBac transposable element-derived protein domain-containing protein</fullName>
    </recommendedName>
</protein>
<reference evidence="3" key="1">
    <citation type="journal article" date="2023" name="Insect Mol. Biol.">
        <title>Genome sequencing provides insights into the evolution of gene families encoding plant cell wall-degrading enzymes in longhorned beetles.</title>
        <authorList>
            <person name="Shin N.R."/>
            <person name="Okamura Y."/>
            <person name="Kirsch R."/>
            <person name="Pauchet Y."/>
        </authorList>
    </citation>
    <scope>NUCLEOTIDE SEQUENCE</scope>
    <source>
        <strain evidence="3">RBIC_L_NR</strain>
    </source>
</reference>
<dbReference type="AlphaFoldDB" id="A0AAV8YUZ5"/>
<dbReference type="PANTHER" id="PTHR47055:SF2">
    <property type="entry name" value="PIGGYBAC TRANSPOSABLE ELEMENT-DERIVED PROTEIN 2-RELATED"/>
    <property type="match status" value="1"/>
</dbReference>
<sequence length="514" mass="58285">MKRQVSCELSGCYVVTKVEVIRFVDEANRVKRQVVLEDGKVVEDTGPLVTTNTTEDTETQEHHQTETRICLNCNVSILNEITAIENDPTYLRLNVLTQTSSHSCAICDAVENLQRLTIQCRVIVFVTKNIYISESVRVCQQQLDENGATIVSVSTGIKNRDNTEKWKYHDINSFTDEELNSNVCVPYPKINFVSFMIIVNLCQEKLRKLGGEDEPDGPKALEGGENNVAADKSNWVAVPNPDGIVREVKERKVISREETEEVKETEDVQHLGDITDEVGSQTFYTTKELFDLVENEEFWEADVYITPPNDGMESEEDSDNDESPSANVNHLSGRQMQSEACAKIKKLDGVVYVEDNDQEENDETFFEANLQPGTSANAFEESEELSDGNASDDSENIPLARLVTQTNKQRVEANFDRNWNKTDLTPSFSTFILPNATDNEIIFPDAVVCFESFFNIDICNFLVEMFGLYARQKGDHNFRTDKGEIKCFIAILYLSGHIQVPRWRMLWKVDTDII</sequence>
<evidence type="ECO:0000256" key="1">
    <source>
        <dbReference type="SAM" id="MobiDB-lite"/>
    </source>
</evidence>
<feature type="compositionally biased region" description="Acidic residues" evidence="1">
    <location>
        <begin position="312"/>
        <end position="322"/>
    </location>
</feature>
<dbReference type="Proteomes" id="UP001162156">
    <property type="component" value="Unassembled WGS sequence"/>
</dbReference>
<dbReference type="PANTHER" id="PTHR47055">
    <property type="entry name" value="DDE_TNP_1_7 DOMAIN-CONTAINING PROTEIN"/>
    <property type="match status" value="1"/>
</dbReference>
<evidence type="ECO:0000259" key="2">
    <source>
        <dbReference type="Pfam" id="PF13843"/>
    </source>
</evidence>